<organism evidence="2 3">
    <name type="scientific">Chromobacterium paludis</name>
    <dbReference type="NCBI Taxonomy" id="2605945"/>
    <lineage>
        <taxon>Bacteria</taxon>
        <taxon>Pseudomonadati</taxon>
        <taxon>Pseudomonadota</taxon>
        <taxon>Betaproteobacteria</taxon>
        <taxon>Neisseriales</taxon>
        <taxon>Chromobacteriaceae</taxon>
        <taxon>Chromobacterium</taxon>
    </lineage>
</organism>
<name>A0A5C1DG45_9NEIS</name>
<feature type="signal peptide" evidence="1">
    <location>
        <begin position="1"/>
        <end position="23"/>
    </location>
</feature>
<keyword evidence="1" id="KW-0732">Signal</keyword>
<accession>A0A5C1DG45</accession>
<evidence type="ECO:0000313" key="3">
    <source>
        <dbReference type="Proteomes" id="UP000322079"/>
    </source>
</evidence>
<dbReference type="Proteomes" id="UP000322079">
    <property type="component" value="Chromosome"/>
</dbReference>
<protein>
    <recommendedName>
        <fullName evidence="4">DUF1311 domain-containing protein</fullName>
    </recommendedName>
</protein>
<dbReference type="RefSeq" id="WP_149296126.1">
    <property type="nucleotide sequence ID" value="NZ_CP043473.1"/>
</dbReference>
<proteinExistence type="predicted"/>
<dbReference type="KEGG" id="chrm:FYK34_09385"/>
<evidence type="ECO:0000313" key="2">
    <source>
        <dbReference type="EMBL" id="QEL55765.1"/>
    </source>
</evidence>
<reference evidence="2 3" key="1">
    <citation type="submission" date="2019-08" db="EMBL/GenBank/DDBJ databases">
        <title>Chromobacterium paludis, a novel bacterium isolated from a Maryland marsh pond.</title>
        <authorList>
            <person name="Blackburn M.B."/>
            <person name="Gundersen-Rindal D.E."/>
        </authorList>
    </citation>
    <scope>NUCLEOTIDE SEQUENCE [LARGE SCALE GENOMIC DNA]</scope>
    <source>
        <strain evidence="3">IIBBL 257-1</strain>
    </source>
</reference>
<evidence type="ECO:0000256" key="1">
    <source>
        <dbReference type="SAM" id="SignalP"/>
    </source>
</evidence>
<keyword evidence="3" id="KW-1185">Reference proteome</keyword>
<sequence length="216" mass="24258">MFRDDFMRFLLLFSLFLSFPALAQIQCDQKSWLSTATCENLEVKKLIDEVSAAISMKNCKGDDAIEMKDLARAWGREQYHCGLEEGEAACVEERLKEELSLYGKIEGCDLSNHAVFFKQVEPFYLLKHLDFYAGKEVAMIGRMKVNHCDDESAFSGSISDIDSHVVIPVLFKGLDGDKKTLLCRYGEVVSGWDGRVMMDSSKHGVFIVGGKSQEGD</sequence>
<dbReference type="AlphaFoldDB" id="A0A5C1DG45"/>
<evidence type="ECO:0008006" key="4">
    <source>
        <dbReference type="Google" id="ProtNLM"/>
    </source>
</evidence>
<feature type="chain" id="PRO_5023061672" description="DUF1311 domain-containing protein" evidence="1">
    <location>
        <begin position="24"/>
        <end position="216"/>
    </location>
</feature>
<gene>
    <name evidence="2" type="ORF">FYK34_09385</name>
</gene>
<dbReference type="EMBL" id="CP043473">
    <property type="protein sequence ID" value="QEL55765.1"/>
    <property type="molecule type" value="Genomic_DNA"/>
</dbReference>